<dbReference type="InterPro" id="IPR036890">
    <property type="entry name" value="HATPase_C_sf"/>
</dbReference>
<accession>A0ABR4PD58</accession>
<sequence length="1617" mass="183486">MNTTPAQARAIVLKAAEWNGWISQEDRDKSPPGTLTALQNAREQLGNALEIISHDLSTTNARFVLELIQNAEDNQFTRARQLGQIPYIRFNVRPTSILVECNEDGFTEENVVSISRIGRSSKSKDRGYIGEKGIGFKSVFQVATAIHIQSNSFSFSFRYGEGAARDTLGIVTPILEDELIPVNVHPLTRMTLTPFQLEEAVPYPSLVARFQRDVPDNLLLFLSTLGKIEIQCQLPDGRITLTTLRKIEKEDGKLVHLIKSVEDLHCEDNSTTEVPPDRYHITRRDIHQLSLHTSRPDIDSCEVVLAFPVDEASRPLISMQSCFAFLPIRKTNLSFIIQADFILPANREDILNTNRNIDILRGVAETFRDAVLRFVSSDSPLRYEWIKYLPCGQSLGRVWEVLPTEIIILLRTEDILYSQESPIPCQPNMLRILLPDHLDSSGLPLFSDRPGANRKYLSLQYDPADIGILRNLFELHDIEDIHMYHRIKQDLESCTSRMLGVETDSNWHSRAASLLSLILSRCSIGITNMIRELPLIPLNNGTWVNALEKELYFPAANGPEMPRDLIITVDPTAAANGFRKALFTTLGVTNILPQTVVDRLLKHYSRNGGASDLSFSKAHVSYLYWHLENRADNRLSLVWLYETHGRRITSRRSLMYFKTADEYGTHELLKAYRDPKSPGKNIPECPVSYLNPDYMTLFSSSTRRHGSSWLKWLENGLGVRRIPRIKLDGGSLSTEFRHIIRYRPDKVVGTLKKHWDDYVVDLNPPIIEALSKSEVTCLGGQLRALKDTYLPLQELRDRAQTLGIGLEFPFLQMSSDLKADFVLRGWRFLEEFEVGFEPDLKFYVEVLQQHETRTYRTWGSDTRAKILNTYELIADNCSANQKEGLCEQIDTWDLILAPCSFRENAAGPTWTDIQNCAWHGPMNLLSKEPLAEVPEYQNNRKLSKFFRETLDIDDTTWRDYLDMVSDLRNGTEPPLDLLERVLRLYQLLLSDGRSKPDWTQISERFHTEGLIYIPTTSIWVPPSKCLWDSPVPIDGKSIIHESYPTELKSFFLERLQISPASLSTLVEELITIAAQHPSVQRIKQLIWAINGMKPRPDDLDILSTCNFLPVRVSQPGVAQRIEFRTCKNDFAIVDRIKLAGIFEGKVDFLDFTLEEILHLEPFLGSLDLGESFVDNRLTADFNGKAYDLLRCAVSYRSSVAMMNAQSTLNQLRSTSILRTNGITTKYTIQWSSGNITVSIPGGYIHTTKQENGWSIYVPEDKREKVLCYSLSFPEALTKLFLVPSSAREIISIVLNKPIYILEDILDAEGIGMVRDIDPPSRSAAIDSSEEGTSEQDILDNETAVPPSLRNSQPRGTPGSSVRSPHSPPTADEIHDPPEPLGVMVANGRDYYSRDAYIYLLDHVIRLAGQTSLPHTNSMRIFGNNVLLEGFDPVIAFGVRSQGQINHDTKIGAAGELFVFEMLLALNLPRFDRSNWESTIRGLVAVHPNYTDIVNWPGRETADVTYHDQSGVLTAILIAKGYLDKKVWEDAKPKYFMEVKTTTGECSDKLYISGNQYRLMQHYAFQPGRSAPNVYIIFRVFNLGRNNLSVKLYVDPEAHRLRGDLIFESQTWTVRPRV</sequence>
<feature type="compositionally biased region" description="Acidic residues" evidence="1">
    <location>
        <begin position="1327"/>
        <end position="1339"/>
    </location>
</feature>
<dbReference type="NCBIfam" id="NF047352">
    <property type="entry name" value="P_loop_sacsin"/>
    <property type="match status" value="1"/>
</dbReference>
<evidence type="ECO:0000259" key="2">
    <source>
        <dbReference type="Pfam" id="PF25794"/>
    </source>
</evidence>
<dbReference type="PANTHER" id="PTHR32387:SF0">
    <property type="entry name" value="PROTEIN NO VEIN"/>
    <property type="match status" value="1"/>
</dbReference>
<feature type="domain" description="Sacsin/Nov" evidence="2">
    <location>
        <begin position="61"/>
        <end position="144"/>
    </location>
</feature>
<reference evidence="3 4" key="1">
    <citation type="submission" date="2024-06" db="EMBL/GenBank/DDBJ databases">
        <title>Complete genome of Phlyctema vagabunda strain 19-DSS-EL-015.</title>
        <authorList>
            <person name="Fiorenzani C."/>
        </authorList>
    </citation>
    <scope>NUCLEOTIDE SEQUENCE [LARGE SCALE GENOMIC DNA]</scope>
    <source>
        <strain evidence="3 4">19-DSS-EL-015</strain>
    </source>
</reference>
<dbReference type="SUPFAM" id="SSF55874">
    <property type="entry name" value="ATPase domain of HSP90 chaperone/DNA topoisomerase II/histidine kinase"/>
    <property type="match status" value="1"/>
</dbReference>
<protein>
    <submittedName>
        <fullName evidence="3">Ino80 chromatin remodeling complex protein</fullName>
    </submittedName>
</protein>
<gene>
    <name evidence="3" type="ORF">PVAG01_07683</name>
</gene>
<feature type="region of interest" description="Disordered" evidence="1">
    <location>
        <begin position="1318"/>
        <end position="1379"/>
    </location>
</feature>
<keyword evidence="4" id="KW-1185">Reference proteome</keyword>
<comment type="caution">
    <text evidence="3">The sequence shown here is derived from an EMBL/GenBank/DDBJ whole genome shotgun (WGS) entry which is preliminary data.</text>
</comment>
<evidence type="ECO:0000313" key="3">
    <source>
        <dbReference type="EMBL" id="KAL3421238.1"/>
    </source>
</evidence>
<name>A0ABR4PD58_9HELO</name>
<proteinExistence type="predicted"/>
<dbReference type="EMBL" id="JBFCZG010000006">
    <property type="protein sequence ID" value="KAL3421238.1"/>
    <property type="molecule type" value="Genomic_DNA"/>
</dbReference>
<organism evidence="3 4">
    <name type="scientific">Phlyctema vagabunda</name>
    <dbReference type="NCBI Taxonomy" id="108571"/>
    <lineage>
        <taxon>Eukaryota</taxon>
        <taxon>Fungi</taxon>
        <taxon>Dikarya</taxon>
        <taxon>Ascomycota</taxon>
        <taxon>Pezizomycotina</taxon>
        <taxon>Leotiomycetes</taxon>
        <taxon>Helotiales</taxon>
        <taxon>Dermateaceae</taxon>
        <taxon>Phlyctema</taxon>
    </lineage>
</organism>
<feature type="compositionally biased region" description="Polar residues" evidence="1">
    <location>
        <begin position="1348"/>
        <end position="1363"/>
    </location>
</feature>
<dbReference type="InterPro" id="IPR052957">
    <property type="entry name" value="Auxin_embryo_med"/>
</dbReference>
<dbReference type="Gene3D" id="3.30.565.10">
    <property type="entry name" value="Histidine kinase-like ATPase, C-terminal domain"/>
    <property type="match status" value="1"/>
</dbReference>
<dbReference type="InterPro" id="IPR058210">
    <property type="entry name" value="SACS/Nov_dom"/>
</dbReference>
<dbReference type="Pfam" id="PF25794">
    <property type="entry name" value="SACS"/>
    <property type="match status" value="1"/>
</dbReference>
<dbReference type="PANTHER" id="PTHR32387">
    <property type="entry name" value="WU:FJ29H11"/>
    <property type="match status" value="1"/>
</dbReference>
<evidence type="ECO:0000256" key="1">
    <source>
        <dbReference type="SAM" id="MobiDB-lite"/>
    </source>
</evidence>
<dbReference type="Proteomes" id="UP001629113">
    <property type="component" value="Unassembled WGS sequence"/>
</dbReference>
<evidence type="ECO:0000313" key="4">
    <source>
        <dbReference type="Proteomes" id="UP001629113"/>
    </source>
</evidence>